<evidence type="ECO:0000313" key="3">
    <source>
        <dbReference type="Proteomes" id="UP001438707"/>
    </source>
</evidence>
<keyword evidence="3" id="KW-1185">Reference proteome</keyword>
<dbReference type="AlphaFoldDB" id="A0AAW1S4X6"/>
<feature type="compositionally biased region" description="Basic and acidic residues" evidence="1">
    <location>
        <begin position="126"/>
        <end position="138"/>
    </location>
</feature>
<comment type="caution">
    <text evidence="2">The sequence shown here is derived from an EMBL/GenBank/DDBJ whole genome shotgun (WGS) entry which is preliminary data.</text>
</comment>
<protein>
    <submittedName>
        <fullName evidence="2">Uncharacterized protein</fullName>
    </submittedName>
</protein>
<proteinExistence type="predicted"/>
<accession>A0AAW1S4X6</accession>
<organism evidence="2 3">
    <name type="scientific">Apatococcus lobatus</name>
    <dbReference type="NCBI Taxonomy" id="904363"/>
    <lineage>
        <taxon>Eukaryota</taxon>
        <taxon>Viridiplantae</taxon>
        <taxon>Chlorophyta</taxon>
        <taxon>core chlorophytes</taxon>
        <taxon>Trebouxiophyceae</taxon>
        <taxon>Chlorellales</taxon>
        <taxon>Chlorellaceae</taxon>
        <taxon>Apatococcus</taxon>
    </lineage>
</organism>
<dbReference type="Proteomes" id="UP001438707">
    <property type="component" value="Unassembled WGS sequence"/>
</dbReference>
<evidence type="ECO:0000256" key="1">
    <source>
        <dbReference type="SAM" id="MobiDB-lite"/>
    </source>
</evidence>
<reference evidence="2 3" key="1">
    <citation type="journal article" date="2024" name="Nat. Commun.">
        <title>Phylogenomics reveals the evolutionary origins of lichenization in chlorophyte algae.</title>
        <authorList>
            <person name="Puginier C."/>
            <person name="Libourel C."/>
            <person name="Otte J."/>
            <person name="Skaloud P."/>
            <person name="Haon M."/>
            <person name="Grisel S."/>
            <person name="Petersen M."/>
            <person name="Berrin J.G."/>
            <person name="Delaux P.M."/>
            <person name="Dal Grande F."/>
            <person name="Keller J."/>
        </authorList>
    </citation>
    <scope>NUCLEOTIDE SEQUENCE [LARGE SCALE GENOMIC DNA]</scope>
    <source>
        <strain evidence="2 3">SAG 2145</strain>
    </source>
</reference>
<name>A0AAW1S4X6_9CHLO</name>
<feature type="region of interest" description="Disordered" evidence="1">
    <location>
        <begin position="126"/>
        <end position="232"/>
    </location>
</feature>
<feature type="compositionally biased region" description="Polar residues" evidence="1">
    <location>
        <begin position="181"/>
        <end position="203"/>
    </location>
</feature>
<feature type="compositionally biased region" description="Basic residues" evidence="1">
    <location>
        <begin position="208"/>
        <end position="223"/>
    </location>
</feature>
<gene>
    <name evidence="2" type="ORF">WJX74_010376</name>
</gene>
<dbReference type="EMBL" id="JALJOS010000004">
    <property type="protein sequence ID" value="KAK9840476.1"/>
    <property type="molecule type" value="Genomic_DNA"/>
</dbReference>
<evidence type="ECO:0000313" key="2">
    <source>
        <dbReference type="EMBL" id="KAK9840476.1"/>
    </source>
</evidence>
<sequence length="232" mass="24772">MKTLSPLRCYDFQGHGWHSAFTIEEVVESMTDILPEPGQLRGWLDNLEDPVLQTNSTTGSSIEATVHLNPSGTVQIRLPPSGTLKDGREKKLQHIYSVVGFGLFEAYKGQVPSSPREVGVFELHAEPDATRKRQRSEPVDPPASVNKGSGGQRPSTSPGHDQPGSPIRASSEPSKSDGPRPSTSLPAGSPPDSSQTGAHSSIGQPRVVHGRVGRGARGGRRPARGGLKIVRQ</sequence>